<dbReference type="EMBL" id="LKCW01000067">
    <property type="protein sequence ID" value="KPM41320.1"/>
    <property type="molecule type" value="Genomic_DNA"/>
</dbReference>
<keyword evidence="2" id="KW-1185">Reference proteome</keyword>
<name>A0A0P7BLB7_9HYPO</name>
<dbReference type="AlphaFoldDB" id="A0A0P7BLB7"/>
<evidence type="ECO:0000313" key="1">
    <source>
        <dbReference type="EMBL" id="KPM41320.1"/>
    </source>
</evidence>
<gene>
    <name evidence="1" type="ORF">AK830_g5217</name>
</gene>
<sequence>MCYMMNKIDKCAKCKSQISKEEKRFSCKQKLNEPGWEDTCRIIAQLPDIVLEKSEDYCEKCKEMAKEDAEWMLL</sequence>
<comment type="caution">
    <text evidence="1">The sequence shown here is derived from an EMBL/GenBank/DDBJ whole genome shotgun (WGS) entry which is preliminary data.</text>
</comment>
<dbReference type="Proteomes" id="UP000050424">
    <property type="component" value="Unassembled WGS sequence"/>
</dbReference>
<reference evidence="1 2" key="1">
    <citation type="submission" date="2015-09" db="EMBL/GenBank/DDBJ databases">
        <title>Draft genome of a European isolate of the apple canker pathogen Neonectria ditissima.</title>
        <authorList>
            <person name="Gomez-Cortecero A."/>
            <person name="Harrison R.J."/>
            <person name="Armitage A.D."/>
        </authorList>
    </citation>
    <scope>NUCLEOTIDE SEQUENCE [LARGE SCALE GENOMIC DNA]</scope>
    <source>
        <strain evidence="1 2">R09/05</strain>
    </source>
</reference>
<proteinExistence type="predicted"/>
<accession>A0A0P7BLB7</accession>
<evidence type="ECO:0000313" key="2">
    <source>
        <dbReference type="Proteomes" id="UP000050424"/>
    </source>
</evidence>
<protein>
    <submittedName>
        <fullName evidence="1">Uncharacterized protein</fullName>
    </submittedName>
</protein>
<organism evidence="1 2">
    <name type="scientific">Neonectria ditissima</name>
    <dbReference type="NCBI Taxonomy" id="78410"/>
    <lineage>
        <taxon>Eukaryota</taxon>
        <taxon>Fungi</taxon>
        <taxon>Dikarya</taxon>
        <taxon>Ascomycota</taxon>
        <taxon>Pezizomycotina</taxon>
        <taxon>Sordariomycetes</taxon>
        <taxon>Hypocreomycetidae</taxon>
        <taxon>Hypocreales</taxon>
        <taxon>Nectriaceae</taxon>
        <taxon>Neonectria</taxon>
    </lineage>
</organism>